<keyword evidence="5" id="KW-0804">Transcription</keyword>
<dbReference type="SMART" id="SM00862">
    <property type="entry name" value="Trans_reg_C"/>
    <property type="match status" value="1"/>
</dbReference>
<dbReference type="PROSITE" id="PS51755">
    <property type="entry name" value="OMPR_PHOB"/>
    <property type="match status" value="1"/>
</dbReference>
<sequence length="229" mass="25516">MTRILIVEDEDQIAAFIEKGLRTAGIASTVVADGRTALDYAMSGEFDLMILDLGLPVMDGLAVLRELRATRIDLPVIVLTARDGVDDTVASLEGGADDYMPKPFRFDELLARIRLRLPDTQESTTMVLAEGGLALDLHTRRMTVDGRTMQLPGREFLLLETLLRHPGQVLSRAQILRQVWGIDFDPGSNIVDVYIRYLRRKLGEKRIESVRGVGYRLVLQPDDDPSAGR</sequence>
<evidence type="ECO:0000313" key="10">
    <source>
        <dbReference type="EMBL" id="SDU79436.1"/>
    </source>
</evidence>
<keyword evidence="3" id="KW-0805">Transcription regulation</keyword>
<accession>A0A1H2LGA0</accession>
<dbReference type="GO" id="GO:0006355">
    <property type="term" value="P:regulation of DNA-templated transcription"/>
    <property type="evidence" value="ECO:0007669"/>
    <property type="project" value="InterPro"/>
</dbReference>
<dbReference type="FunFam" id="3.40.50.2300:FF:000001">
    <property type="entry name" value="DNA-binding response regulator PhoB"/>
    <property type="match status" value="1"/>
</dbReference>
<dbReference type="GO" id="GO:0005829">
    <property type="term" value="C:cytosol"/>
    <property type="evidence" value="ECO:0007669"/>
    <property type="project" value="TreeGrafter"/>
</dbReference>
<dbReference type="EMBL" id="LT629791">
    <property type="protein sequence ID" value="SDU79436.1"/>
    <property type="molecule type" value="Genomic_DNA"/>
</dbReference>
<feature type="domain" description="Response regulatory" evidence="8">
    <location>
        <begin position="3"/>
        <end position="117"/>
    </location>
</feature>
<dbReference type="Pfam" id="PF00486">
    <property type="entry name" value="Trans_reg_C"/>
    <property type="match status" value="1"/>
</dbReference>
<dbReference type="CDD" id="cd00383">
    <property type="entry name" value="trans_reg_C"/>
    <property type="match status" value="1"/>
</dbReference>
<evidence type="ECO:0000259" key="8">
    <source>
        <dbReference type="PROSITE" id="PS50110"/>
    </source>
</evidence>
<evidence type="ECO:0000256" key="1">
    <source>
        <dbReference type="ARBA" id="ARBA00022553"/>
    </source>
</evidence>
<reference evidence="11" key="1">
    <citation type="submission" date="2016-10" db="EMBL/GenBank/DDBJ databases">
        <authorList>
            <person name="Varghese N."/>
            <person name="Submissions S."/>
        </authorList>
    </citation>
    <scope>NUCLEOTIDE SEQUENCE [LARGE SCALE GENOMIC DNA]</scope>
    <source>
        <strain evidence="11">DSM 45079</strain>
    </source>
</reference>
<dbReference type="OrthoDB" id="9812490at2"/>
<feature type="domain" description="OmpR/PhoB-type" evidence="9">
    <location>
        <begin position="125"/>
        <end position="219"/>
    </location>
</feature>
<keyword evidence="2" id="KW-0902">Two-component regulatory system</keyword>
<proteinExistence type="predicted"/>
<dbReference type="Gene3D" id="1.10.10.10">
    <property type="entry name" value="Winged helix-like DNA-binding domain superfamily/Winged helix DNA-binding domain"/>
    <property type="match status" value="1"/>
</dbReference>
<dbReference type="PANTHER" id="PTHR48111:SF38">
    <property type="entry name" value="TWO-COMPONENT RESPONSE REGULATOR"/>
    <property type="match status" value="1"/>
</dbReference>
<dbReference type="SMART" id="SM00448">
    <property type="entry name" value="REC"/>
    <property type="match status" value="1"/>
</dbReference>
<dbReference type="InterPro" id="IPR001867">
    <property type="entry name" value="OmpR/PhoB-type_DNA-bd"/>
</dbReference>
<dbReference type="Pfam" id="PF00072">
    <property type="entry name" value="Response_reg"/>
    <property type="match status" value="1"/>
</dbReference>
<keyword evidence="4 7" id="KW-0238">DNA-binding</keyword>
<dbReference type="RefSeq" id="WP_046769705.1">
    <property type="nucleotide sequence ID" value="NZ_KQ061239.1"/>
</dbReference>
<dbReference type="FunFam" id="1.10.10.10:FF:000005">
    <property type="entry name" value="Two-component system response regulator"/>
    <property type="match status" value="1"/>
</dbReference>
<evidence type="ECO:0000256" key="6">
    <source>
        <dbReference type="PROSITE-ProRule" id="PRU00169"/>
    </source>
</evidence>
<dbReference type="InterPro" id="IPR039420">
    <property type="entry name" value="WalR-like"/>
</dbReference>
<dbReference type="SUPFAM" id="SSF52172">
    <property type="entry name" value="CheY-like"/>
    <property type="match status" value="1"/>
</dbReference>
<dbReference type="PANTHER" id="PTHR48111">
    <property type="entry name" value="REGULATOR OF RPOS"/>
    <property type="match status" value="1"/>
</dbReference>
<dbReference type="Proteomes" id="UP000182977">
    <property type="component" value="Chromosome I"/>
</dbReference>
<dbReference type="InterPro" id="IPR011006">
    <property type="entry name" value="CheY-like_superfamily"/>
</dbReference>
<evidence type="ECO:0000256" key="3">
    <source>
        <dbReference type="ARBA" id="ARBA00023015"/>
    </source>
</evidence>
<dbReference type="GO" id="GO:0000156">
    <property type="term" value="F:phosphorelay response regulator activity"/>
    <property type="evidence" value="ECO:0007669"/>
    <property type="project" value="TreeGrafter"/>
</dbReference>
<dbReference type="Gene3D" id="3.40.50.2300">
    <property type="match status" value="1"/>
</dbReference>
<keyword evidence="1 6" id="KW-0597">Phosphoprotein</keyword>
<evidence type="ECO:0000256" key="7">
    <source>
        <dbReference type="PROSITE-ProRule" id="PRU01091"/>
    </source>
</evidence>
<name>A0A1H2LGA0_9ACTN</name>
<dbReference type="GO" id="GO:0000976">
    <property type="term" value="F:transcription cis-regulatory region binding"/>
    <property type="evidence" value="ECO:0007669"/>
    <property type="project" value="TreeGrafter"/>
</dbReference>
<evidence type="ECO:0000256" key="5">
    <source>
        <dbReference type="ARBA" id="ARBA00023163"/>
    </source>
</evidence>
<dbReference type="Gene3D" id="6.10.250.690">
    <property type="match status" value="1"/>
</dbReference>
<evidence type="ECO:0000259" key="9">
    <source>
        <dbReference type="PROSITE" id="PS51755"/>
    </source>
</evidence>
<evidence type="ECO:0000313" key="11">
    <source>
        <dbReference type="Proteomes" id="UP000182977"/>
    </source>
</evidence>
<organism evidence="10 11">
    <name type="scientific">Jiangella alkaliphila</name>
    <dbReference type="NCBI Taxonomy" id="419479"/>
    <lineage>
        <taxon>Bacteria</taxon>
        <taxon>Bacillati</taxon>
        <taxon>Actinomycetota</taxon>
        <taxon>Actinomycetes</taxon>
        <taxon>Jiangellales</taxon>
        <taxon>Jiangellaceae</taxon>
        <taxon>Jiangella</taxon>
    </lineage>
</organism>
<keyword evidence="11" id="KW-1185">Reference proteome</keyword>
<dbReference type="GO" id="GO:0032993">
    <property type="term" value="C:protein-DNA complex"/>
    <property type="evidence" value="ECO:0007669"/>
    <property type="project" value="TreeGrafter"/>
</dbReference>
<feature type="modified residue" description="4-aspartylphosphate" evidence="6">
    <location>
        <position position="52"/>
    </location>
</feature>
<dbReference type="STRING" id="419479.SAMN04488563_5998"/>
<gene>
    <name evidence="10" type="ORF">SAMN04488563_5998</name>
</gene>
<dbReference type="AlphaFoldDB" id="A0A1H2LGA0"/>
<protein>
    <submittedName>
        <fullName evidence="10">DNA-binding response regulator, OmpR family, contains REC and winged-helix (WHTH) domain</fullName>
    </submittedName>
</protein>
<evidence type="ECO:0000256" key="2">
    <source>
        <dbReference type="ARBA" id="ARBA00023012"/>
    </source>
</evidence>
<dbReference type="InterPro" id="IPR001789">
    <property type="entry name" value="Sig_transdc_resp-reg_receiver"/>
</dbReference>
<feature type="DNA-binding region" description="OmpR/PhoB-type" evidence="7">
    <location>
        <begin position="125"/>
        <end position="219"/>
    </location>
</feature>
<evidence type="ECO:0000256" key="4">
    <source>
        <dbReference type="ARBA" id="ARBA00023125"/>
    </source>
</evidence>
<dbReference type="PROSITE" id="PS50110">
    <property type="entry name" value="RESPONSE_REGULATORY"/>
    <property type="match status" value="1"/>
</dbReference>
<dbReference type="InterPro" id="IPR036388">
    <property type="entry name" value="WH-like_DNA-bd_sf"/>
</dbReference>